<organism evidence="1">
    <name type="scientific">Tanacetum cinerariifolium</name>
    <name type="common">Dalmatian daisy</name>
    <name type="synonym">Chrysanthemum cinerariifolium</name>
    <dbReference type="NCBI Taxonomy" id="118510"/>
    <lineage>
        <taxon>Eukaryota</taxon>
        <taxon>Viridiplantae</taxon>
        <taxon>Streptophyta</taxon>
        <taxon>Embryophyta</taxon>
        <taxon>Tracheophyta</taxon>
        <taxon>Spermatophyta</taxon>
        <taxon>Magnoliopsida</taxon>
        <taxon>eudicotyledons</taxon>
        <taxon>Gunneridae</taxon>
        <taxon>Pentapetalae</taxon>
        <taxon>asterids</taxon>
        <taxon>campanulids</taxon>
        <taxon>Asterales</taxon>
        <taxon>Asteraceae</taxon>
        <taxon>Asteroideae</taxon>
        <taxon>Anthemideae</taxon>
        <taxon>Anthemidinae</taxon>
        <taxon>Tanacetum</taxon>
    </lineage>
</organism>
<evidence type="ECO:0000313" key="1">
    <source>
        <dbReference type="EMBL" id="GEU50243.1"/>
    </source>
</evidence>
<accession>A0A6L2KL60</accession>
<name>A0A6L2KL60_TANCI</name>
<sequence length="189" mass="21436">MHYGKLIREKPTLCMIFDDNVNWLPCILSSKRRDGCLDVEAALFCFIVARAFASIAGVCKEWKSILNLSFFIMVAFFILDKLTEIAGSERLQDKMKIVFTRTHSEDECFIGIVRDLCCGLRLSLSKNLMLIAELEALGHCANAVRCLGYLREMVGRDSETLRVLEQLLARAEVGRRLKAGYADEMDETE</sequence>
<protein>
    <submittedName>
        <fullName evidence="1">Uncharacterized protein</fullName>
    </submittedName>
</protein>
<gene>
    <name evidence="1" type="ORF">Tci_022221</name>
</gene>
<proteinExistence type="predicted"/>
<dbReference type="EMBL" id="BKCJ010002686">
    <property type="protein sequence ID" value="GEU50243.1"/>
    <property type="molecule type" value="Genomic_DNA"/>
</dbReference>
<comment type="caution">
    <text evidence="1">The sequence shown here is derived from an EMBL/GenBank/DDBJ whole genome shotgun (WGS) entry which is preliminary data.</text>
</comment>
<reference evidence="1" key="1">
    <citation type="journal article" date="2019" name="Sci. Rep.">
        <title>Draft genome of Tanacetum cinerariifolium, the natural source of mosquito coil.</title>
        <authorList>
            <person name="Yamashiro T."/>
            <person name="Shiraishi A."/>
            <person name="Satake H."/>
            <person name="Nakayama K."/>
        </authorList>
    </citation>
    <scope>NUCLEOTIDE SEQUENCE</scope>
</reference>
<dbReference type="AlphaFoldDB" id="A0A6L2KL60"/>